<evidence type="ECO:0000313" key="2">
    <source>
        <dbReference type="Proteomes" id="UP000238479"/>
    </source>
</evidence>
<evidence type="ECO:0000313" key="1">
    <source>
        <dbReference type="EMBL" id="PRQ38612.1"/>
    </source>
</evidence>
<organism evidence="1 2">
    <name type="scientific">Rosa chinensis</name>
    <name type="common">China rose</name>
    <dbReference type="NCBI Taxonomy" id="74649"/>
    <lineage>
        <taxon>Eukaryota</taxon>
        <taxon>Viridiplantae</taxon>
        <taxon>Streptophyta</taxon>
        <taxon>Embryophyta</taxon>
        <taxon>Tracheophyta</taxon>
        <taxon>Spermatophyta</taxon>
        <taxon>Magnoliopsida</taxon>
        <taxon>eudicotyledons</taxon>
        <taxon>Gunneridae</taxon>
        <taxon>Pentapetalae</taxon>
        <taxon>rosids</taxon>
        <taxon>fabids</taxon>
        <taxon>Rosales</taxon>
        <taxon>Rosaceae</taxon>
        <taxon>Rosoideae</taxon>
        <taxon>Rosoideae incertae sedis</taxon>
        <taxon>Rosa</taxon>
    </lineage>
</organism>
<accession>A0A2P6QWP1</accession>
<dbReference type="AlphaFoldDB" id="A0A2P6QWP1"/>
<dbReference type="Gramene" id="PRQ38612">
    <property type="protein sequence ID" value="PRQ38612"/>
    <property type="gene ID" value="RchiOBHm_Chr4g0415941"/>
</dbReference>
<dbReference type="EMBL" id="PDCK01000042">
    <property type="protein sequence ID" value="PRQ38612.1"/>
    <property type="molecule type" value="Genomic_DNA"/>
</dbReference>
<keyword evidence="2" id="KW-1185">Reference proteome</keyword>
<reference evidence="1 2" key="1">
    <citation type="journal article" date="2018" name="Nat. Genet.">
        <title>The Rosa genome provides new insights in the design of modern roses.</title>
        <authorList>
            <person name="Bendahmane M."/>
        </authorList>
    </citation>
    <scope>NUCLEOTIDE SEQUENCE [LARGE SCALE GENOMIC DNA]</scope>
    <source>
        <strain evidence="2">cv. Old Blush</strain>
    </source>
</reference>
<dbReference type="Proteomes" id="UP000238479">
    <property type="component" value="Chromosome 4"/>
</dbReference>
<gene>
    <name evidence="1" type="ORF">RchiOBHm_Chr4g0415941</name>
</gene>
<protein>
    <submittedName>
        <fullName evidence="1">Uncharacterized protein</fullName>
    </submittedName>
</protein>
<proteinExistence type="predicted"/>
<name>A0A2P6QWP1_ROSCH</name>
<sequence>MDYLPQQAVAEAQLQAVHDSVDEIRVAQALICSENAKIHAQNAEICSQLLEELRALRVNYMPRSNSISVSPNPLHSSSIPASEPENLRISFSEPICP</sequence>
<comment type="caution">
    <text evidence="1">The sequence shown here is derived from an EMBL/GenBank/DDBJ whole genome shotgun (WGS) entry which is preliminary data.</text>
</comment>